<organism evidence="4 5">
    <name type="scientific">Sula dactylatra</name>
    <name type="common">Masked booby</name>
    <dbReference type="NCBI Taxonomy" id="56068"/>
    <lineage>
        <taxon>Eukaryota</taxon>
        <taxon>Metazoa</taxon>
        <taxon>Chordata</taxon>
        <taxon>Craniata</taxon>
        <taxon>Vertebrata</taxon>
        <taxon>Euteleostomi</taxon>
        <taxon>Archelosauria</taxon>
        <taxon>Archosauria</taxon>
        <taxon>Dinosauria</taxon>
        <taxon>Saurischia</taxon>
        <taxon>Theropoda</taxon>
        <taxon>Coelurosauria</taxon>
        <taxon>Aves</taxon>
        <taxon>Neognathae</taxon>
        <taxon>Neoaves</taxon>
        <taxon>Aequornithes</taxon>
        <taxon>Suliformes</taxon>
        <taxon>Sulidae</taxon>
        <taxon>Sula</taxon>
    </lineage>
</organism>
<evidence type="ECO:0000259" key="2">
    <source>
        <dbReference type="PROSITE" id="PS50279"/>
    </source>
</evidence>
<dbReference type="AlphaFoldDB" id="A0A851ACX9"/>
<feature type="non-terminal residue" evidence="4">
    <location>
        <position position="81"/>
    </location>
</feature>
<dbReference type="Pfam" id="PF00014">
    <property type="entry name" value="Kunitz_BPTI"/>
    <property type="match status" value="1"/>
</dbReference>
<proteinExistence type="predicted"/>
<dbReference type="SUPFAM" id="SSF57256">
    <property type="entry name" value="Elafin-like"/>
    <property type="match status" value="1"/>
</dbReference>
<dbReference type="InterPro" id="IPR002223">
    <property type="entry name" value="Kunitz_BPTI"/>
</dbReference>
<keyword evidence="5" id="KW-1185">Reference proteome</keyword>
<dbReference type="PRINTS" id="PR00759">
    <property type="entry name" value="BASICPTASE"/>
</dbReference>
<feature type="domain" description="BPTI/Kunitz inhibitor" evidence="2">
    <location>
        <begin position="31"/>
        <end position="81"/>
    </location>
</feature>
<comment type="caution">
    <text evidence="4">The sequence shown here is derived from an EMBL/GenBank/DDBJ whole genome shotgun (WGS) entry which is preliminary data.</text>
</comment>
<dbReference type="PROSITE" id="PS50279">
    <property type="entry name" value="BPTI_KUNITZ_2"/>
    <property type="match status" value="1"/>
</dbReference>
<dbReference type="Proteomes" id="UP000619137">
    <property type="component" value="Unassembled WGS sequence"/>
</dbReference>
<dbReference type="GO" id="GO:0005576">
    <property type="term" value="C:extracellular region"/>
    <property type="evidence" value="ECO:0007669"/>
    <property type="project" value="InterPro"/>
</dbReference>
<gene>
    <name evidence="4" type="primary">Eppin_1</name>
    <name evidence="4" type="ORF">SULDAC_R06964</name>
</gene>
<dbReference type="InterPro" id="IPR020901">
    <property type="entry name" value="Prtase_inh_Kunz-CS"/>
</dbReference>
<dbReference type="InterPro" id="IPR036645">
    <property type="entry name" value="Elafin-like_sf"/>
</dbReference>
<feature type="non-terminal residue" evidence="4">
    <location>
        <position position="1"/>
    </location>
</feature>
<name>A0A851ACX9_SULDA</name>
<feature type="domain" description="WAP" evidence="3">
    <location>
        <begin position="1"/>
        <end position="26"/>
    </location>
</feature>
<dbReference type="PANTHER" id="PTHR46751:SF1">
    <property type="entry name" value="WAP FOUR-DISULFIDE CORE DOMAIN PROTEIN 6A"/>
    <property type="match status" value="1"/>
</dbReference>
<dbReference type="InterPro" id="IPR008197">
    <property type="entry name" value="WAP_dom"/>
</dbReference>
<dbReference type="Gene3D" id="4.10.75.10">
    <property type="entry name" value="Elafin-like"/>
    <property type="match status" value="1"/>
</dbReference>
<dbReference type="SMART" id="SM00131">
    <property type="entry name" value="KU"/>
    <property type="match status" value="1"/>
</dbReference>
<reference evidence="4" key="1">
    <citation type="submission" date="2019-10" db="EMBL/GenBank/DDBJ databases">
        <title>Bird 10,000 Genomes (B10K) Project - Family phase.</title>
        <authorList>
            <person name="Zhang G."/>
        </authorList>
    </citation>
    <scope>NUCLEOTIDE SEQUENCE</scope>
    <source>
        <strain evidence="4">B10K-DU-002-49</strain>
        <tissue evidence="4">Muscle</tissue>
    </source>
</reference>
<evidence type="ECO:0000256" key="1">
    <source>
        <dbReference type="ARBA" id="ARBA00023157"/>
    </source>
</evidence>
<protein>
    <submittedName>
        <fullName evidence="4">EPPI protein</fullName>
    </submittedName>
</protein>
<evidence type="ECO:0000259" key="3">
    <source>
        <dbReference type="PROSITE" id="PS51390"/>
    </source>
</evidence>
<dbReference type="PANTHER" id="PTHR46751">
    <property type="entry name" value="EPPIN"/>
    <property type="match status" value="1"/>
</dbReference>
<accession>A0A851ACX9</accession>
<dbReference type="InterPro" id="IPR051388">
    <property type="entry name" value="Serpin_venom_toxin"/>
</dbReference>
<dbReference type="PROSITE" id="PS00280">
    <property type="entry name" value="BPTI_KUNITZ_1"/>
    <property type="match status" value="1"/>
</dbReference>
<keyword evidence="1" id="KW-1015">Disulfide bond</keyword>
<sequence>CSSDGDCPGSKRCCSTGCGRECLLPVGADICYLPLVHGPCRALILRYAYIPALGTCQPFFYSGCRGNANNFETLEECQKVC</sequence>
<dbReference type="Pfam" id="PF00095">
    <property type="entry name" value="WAP"/>
    <property type="match status" value="1"/>
</dbReference>
<dbReference type="SUPFAM" id="SSF57362">
    <property type="entry name" value="BPTI-like"/>
    <property type="match status" value="1"/>
</dbReference>
<dbReference type="GO" id="GO:0004867">
    <property type="term" value="F:serine-type endopeptidase inhibitor activity"/>
    <property type="evidence" value="ECO:0007669"/>
    <property type="project" value="InterPro"/>
</dbReference>
<dbReference type="Gene3D" id="4.10.410.10">
    <property type="entry name" value="Pancreatic trypsin inhibitor Kunitz domain"/>
    <property type="match status" value="1"/>
</dbReference>
<dbReference type="InterPro" id="IPR036880">
    <property type="entry name" value="Kunitz_BPTI_sf"/>
</dbReference>
<dbReference type="PROSITE" id="PS51390">
    <property type="entry name" value="WAP"/>
    <property type="match status" value="1"/>
</dbReference>
<evidence type="ECO:0000313" key="5">
    <source>
        <dbReference type="Proteomes" id="UP000619137"/>
    </source>
</evidence>
<dbReference type="EMBL" id="WEKW01025325">
    <property type="protein sequence ID" value="NWI31875.1"/>
    <property type="molecule type" value="Genomic_DNA"/>
</dbReference>
<evidence type="ECO:0000313" key="4">
    <source>
        <dbReference type="EMBL" id="NWI31875.1"/>
    </source>
</evidence>